<accession>A0A4D6M6C8</accession>
<evidence type="ECO:0000313" key="2">
    <source>
        <dbReference type="EMBL" id="QCD96323.1"/>
    </source>
</evidence>
<dbReference type="Pfam" id="PF11961">
    <property type="entry name" value="DUF3475"/>
    <property type="match status" value="1"/>
</dbReference>
<dbReference type="PANTHER" id="PTHR31730:SF26">
    <property type="entry name" value="DUF668 FAMILY PROTEIN"/>
    <property type="match status" value="1"/>
</dbReference>
<gene>
    <name evidence="2" type="ORF">DEO72_LG6g1025</name>
</gene>
<dbReference type="PANTHER" id="PTHR31730">
    <property type="entry name" value="OS01G0873900 PROTEIN"/>
    <property type="match status" value="1"/>
</dbReference>
<protein>
    <recommendedName>
        <fullName evidence="1">DUF3475 domain-containing protein</fullName>
    </recommendedName>
</protein>
<dbReference type="AlphaFoldDB" id="A0A4D6M6C8"/>
<proteinExistence type="predicted"/>
<dbReference type="EMBL" id="CP039350">
    <property type="protein sequence ID" value="QCD96323.1"/>
    <property type="molecule type" value="Genomic_DNA"/>
</dbReference>
<dbReference type="InterPro" id="IPR045021">
    <property type="entry name" value="PSI1/2/3"/>
</dbReference>
<evidence type="ECO:0000259" key="1">
    <source>
        <dbReference type="Pfam" id="PF11961"/>
    </source>
</evidence>
<dbReference type="GO" id="GO:0045927">
    <property type="term" value="P:positive regulation of growth"/>
    <property type="evidence" value="ECO:0007669"/>
    <property type="project" value="InterPro"/>
</dbReference>
<feature type="domain" description="DUF3475" evidence="1">
    <location>
        <begin position="46"/>
        <end position="102"/>
    </location>
</feature>
<organism evidence="2 3">
    <name type="scientific">Vigna unguiculata</name>
    <name type="common">Cowpea</name>
    <dbReference type="NCBI Taxonomy" id="3917"/>
    <lineage>
        <taxon>Eukaryota</taxon>
        <taxon>Viridiplantae</taxon>
        <taxon>Streptophyta</taxon>
        <taxon>Embryophyta</taxon>
        <taxon>Tracheophyta</taxon>
        <taxon>Spermatophyta</taxon>
        <taxon>Magnoliopsida</taxon>
        <taxon>eudicotyledons</taxon>
        <taxon>Gunneridae</taxon>
        <taxon>Pentapetalae</taxon>
        <taxon>rosids</taxon>
        <taxon>fabids</taxon>
        <taxon>Fabales</taxon>
        <taxon>Fabaceae</taxon>
        <taxon>Papilionoideae</taxon>
        <taxon>50 kb inversion clade</taxon>
        <taxon>NPAAA clade</taxon>
        <taxon>indigoferoid/millettioid clade</taxon>
        <taxon>Phaseoleae</taxon>
        <taxon>Vigna</taxon>
    </lineage>
</organism>
<evidence type="ECO:0000313" key="3">
    <source>
        <dbReference type="Proteomes" id="UP000501690"/>
    </source>
</evidence>
<dbReference type="PROSITE" id="PS51257">
    <property type="entry name" value="PROKAR_LIPOPROTEIN"/>
    <property type="match status" value="1"/>
</dbReference>
<keyword evidence="3" id="KW-1185">Reference proteome</keyword>
<reference evidence="2 3" key="1">
    <citation type="submission" date="2019-04" db="EMBL/GenBank/DDBJ databases">
        <title>An improved genome assembly and genetic linkage map for asparagus bean, Vigna unguiculata ssp. sesquipedialis.</title>
        <authorList>
            <person name="Xia Q."/>
            <person name="Zhang R."/>
            <person name="Dong Y."/>
        </authorList>
    </citation>
    <scope>NUCLEOTIDE SEQUENCE [LARGE SCALE GENOMIC DNA]</scope>
    <source>
        <tissue evidence="2">Leaf</tissue>
    </source>
</reference>
<sequence>MSLLLGKAGNIGCGKILDTIGSNIANLNGGSGCASRAAIKGNGISILAFEVANTIVRGFNILESISARRIRTSKENVLLSEGVQNLISEYMNELLRIIVPDKSFVRQRYEQNVMLDYIVKKELKIFSNETCFKCDWPFWQIHAFHIATCEKCKLELSNEYHKMSCCHTYGPQPIKHVRETMLQITHRNASTLTPVTLANPSHNLRVPRVHPPSRATTRGMPF</sequence>
<dbReference type="Proteomes" id="UP000501690">
    <property type="component" value="Linkage Group LG6"/>
</dbReference>
<name>A0A4D6M6C8_VIGUN</name>
<dbReference type="InterPro" id="IPR021864">
    <property type="entry name" value="DUF3475"/>
</dbReference>